<feature type="compositionally biased region" description="Basic and acidic residues" evidence="7">
    <location>
        <begin position="213"/>
        <end position="226"/>
    </location>
</feature>
<feature type="region of interest" description="Disordered" evidence="7">
    <location>
        <begin position="278"/>
        <end position="297"/>
    </location>
</feature>
<dbReference type="Pfam" id="PF17875">
    <property type="entry name" value="RPA43_OB"/>
    <property type="match status" value="1"/>
</dbReference>
<evidence type="ECO:0008006" key="12">
    <source>
        <dbReference type="Google" id="ProtNLM"/>
    </source>
</evidence>
<feature type="compositionally biased region" description="Basic residues" evidence="7">
    <location>
        <begin position="353"/>
        <end position="362"/>
    </location>
</feature>
<organism evidence="10 11">
    <name type="scientific">Thelephora terrestris</name>
    <dbReference type="NCBI Taxonomy" id="56493"/>
    <lineage>
        <taxon>Eukaryota</taxon>
        <taxon>Fungi</taxon>
        <taxon>Dikarya</taxon>
        <taxon>Basidiomycota</taxon>
        <taxon>Agaricomycotina</taxon>
        <taxon>Agaricomycetes</taxon>
        <taxon>Thelephorales</taxon>
        <taxon>Thelephoraceae</taxon>
        <taxon>Thelephora</taxon>
    </lineage>
</organism>
<dbReference type="EMBL" id="WIUZ02000001">
    <property type="protein sequence ID" value="KAF9792896.1"/>
    <property type="molecule type" value="Genomic_DNA"/>
</dbReference>
<dbReference type="PANTHER" id="PTHR12709">
    <property type="entry name" value="DNA-DIRECTED RNA POLYMERASE II, III"/>
    <property type="match status" value="1"/>
</dbReference>
<dbReference type="InterPro" id="IPR041178">
    <property type="entry name" value="RPA43_OB"/>
</dbReference>
<proteinExistence type="inferred from homology"/>
<dbReference type="OrthoDB" id="10250504at2759"/>
<keyword evidence="6" id="KW-0539">Nucleus</keyword>
<feature type="compositionally biased region" description="Polar residues" evidence="7">
    <location>
        <begin position="52"/>
        <end position="63"/>
    </location>
</feature>
<comment type="subcellular location">
    <subcellularLocation>
        <location evidence="1">Nucleus</location>
        <location evidence="1">Nucleolus</location>
    </subcellularLocation>
</comment>
<evidence type="ECO:0000256" key="1">
    <source>
        <dbReference type="ARBA" id="ARBA00004604"/>
    </source>
</evidence>
<dbReference type="Gene3D" id="3.30.1490.120">
    <property type="entry name" value="RNA polymerase Rpb7-like, N-terminal domain"/>
    <property type="match status" value="1"/>
</dbReference>
<gene>
    <name evidence="10" type="ORF">BJ322DRAFT_1031897</name>
</gene>
<evidence type="ECO:0000313" key="10">
    <source>
        <dbReference type="EMBL" id="KAF9792896.1"/>
    </source>
</evidence>
<reference evidence="10" key="2">
    <citation type="submission" date="2020-11" db="EMBL/GenBank/DDBJ databases">
        <authorList>
            <consortium name="DOE Joint Genome Institute"/>
            <person name="Kuo A."/>
            <person name="Miyauchi S."/>
            <person name="Kiss E."/>
            <person name="Drula E."/>
            <person name="Kohler A."/>
            <person name="Sanchez-Garcia M."/>
            <person name="Andreopoulos B."/>
            <person name="Barry K.W."/>
            <person name="Bonito G."/>
            <person name="Buee M."/>
            <person name="Carver A."/>
            <person name="Chen C."/>
            <person name="Cichocki N."/>
            <person name="Clum A."/>
            <person name="Culley D."/>
            <person name="Crous P.W."/>
            <person name="Fauchery L."/>
            <person name="Girlanda M."/>
            <person name="Hayes R."/>
            <person name="Keri Z."/>
            <person name="Labutti K."/>
            <person name="Lipzen A."/>
            <person name="Lombard V."/>
            <person name="Magnuson J."/>
            <person name="Maillard F."/>
            <person name="Morin E."/>
            <person name="Murat C."/>
            <person name="Nolan M."/>
            <person name="Ohm R."/>
            <person name="Pangilinan J."/>
            <person name="Pereira M."/>
            <person name="Perotto S."/>
            <person name="Peter M."/>
            <person name="Riley R."/>
            <person name="Sitrit Y."/>
            <person name="Stielow B."/>
            <person name="Szollosi G."/>
            <person name="Zifcakova L."/>
            <person name="Stursova M."/>
            <person name="Spatafora J.W."/>
            <person name="Tedersoo L."/>
            <person name="Vaario L.-M."/>
            <person name="Yamada A."/>
            <person name="Yan M."/>
            <person name="Wang P."/>
            <person name="Xu J."/>
            <person name="Bruns T."/>
            <person name="Baldrian P."/>
            <person name="Vilgalys R."/>
            <person name="Henrissat B."/>
            <person name="Grigoriev I.V."/>
            <person name="Hibbett D."/>
            <person name="Nagy L.G."/>
            <person name="Martin F.M."/>
        </authorList>
    </citation>
    <scope>NUCLEOTIDE SEQUENCE</scope>
    <source>
        <strain evidence="10">UH-Tt-Lm1</strain>
    </source>
</reference>
<feature type="region of interest" description="Disordered" evidence="7">
    <location>
        <begin position="305"/>
        <end position="385"/>
    </location>
</feature>
<dbReference type="InterPro" id="IPR045113">
    <property type="entry name" value="Rpb7-like"/>
</dbReference>
<evidence type="ECO:0000256" key="4">
    <source>
        <dbReference type="ARBA" id="ARBA00022553"/>
    </source>
</evidence>
<sequence>MSLPSQSHSKKRKQAAVTEAEGEDIEPALKKSKYSSEKKPKKDKSKAGPSTGHGTNTGSKGDFQTITSTLKVSIPPIYAMEPRRGVQEMLDGMLMRYVPTLNGVVVAHTNVDFLGTVATIKADCPFSNCHVSFDTTVWSPQIGMKLSGKVNLCSPDHVSLLIHNVFNASIPRHHIPSESWEFEYGPAENDPEYATEESIAKESLTEGDVKMTEGTEQIPHEQDHSEASTSSGGRWVHSLTGDKIGGKSGYVVFTVIGLTMANQMLSVIGSIQPDPFSPEHVPKKAAPVSPESEEADEVLNQLVTEPAAEDDLVEDSDEENDTFRRLGKMADEAKRAELKARQEAEAAAAAAKAAKKKKKKEKKPPAEETIAQETKTKKARRKKVE</sequence>
<dbReference type="InterPro" id="IPR005576">
    <property type="entry name" value="Rpb7-like_N"/>
</dbReference>
<comment type="caution">
    <text evidence="10">The sequence shown here is derived from an EMBL/GenBank/DDBJ whole genome shotgun (WGS) entry which is preliminary data.</text>
</comment>
<protein>
    <recommendedName>
        <fullName evidence="12">RPA43 OB domain-containing protein</fullName>
    </recommendedName>
</protein>
<dbReference type="GO" id="GO:0006352">
    <property type="term" value="P:DNA-templated transcription initiation"/>
    <property type="evidence" value="ECO:0007669"/>
    <property type="project" value="InterPro"/>
</dbReference>
<feature type="domain" description="RPA43 OB" evidence="9">
    <location>
        <begin position="140"/>
        <end position="271"/>
    </location>
</feature>
<evidence type="ECO:0000256" key="2">
    <source>
        <dbReference type="ARBA" id="ARBA00005930"/>
    </source>
</evidence>
<feature type="region of interest" description="Disordered" evidence="7">
    <location>
        <begin position="213"/>
        <end position="234"/>
    </location>
</feature>
<keyword evidence="4" id="KW-0597">Phosphoprotein</keyword>
<accession>A0A9P6HW49</accession>
<reference evidence="10" key="1">
    <citation type="journal article" date="2020" name="Nat. Commun.">
        <title>Large-scale genome sequencing of mycorrhizal fungi provides insights into the early evolution of symbiotic traits.</title>
        <authorList>
            <person name="Miyauchi S."/>
            <person name="Kiss E."/>
            <person name="Kuo A."/>
            <person name="Drula E."/>
            <person name="Kohler A."/>
            <person name="Sanchez-Garcia M."/>
            <person name="Morin E."/>
            <person name="Andreopoulos B."/>
            <person name="Barry K.W."/>
            <person name="Bonito G."/>
            <person name="Buee M."/>
            <person name="Carver A."/>
            <person name="Chen C."/>
            <person name="Cichocki N."/>
            <person name="Clum A."/>
            <person name="Culley D."/>
            <person name="Crous P.W."/>
            <person name="Fauchery L."/>
            <person name="Girlanda M."/>
            <person name="Hayes R.D."/>
            <person name="Keri Z."/>
            <person name="LaButti K."/>
            <person name="Lipzen A."/>
            <person name="Lombard V."/>
            <person name="Magnuson J."/>
            <person name="Maillard F."/>
            <person name="Murat C."/>
            <person name="Nolan M."/>
            <person name="Ohm R.A."/>
            <person name="Pangilinan J."/>
            <person name="Pereira M.F."/>
            <person name="Perotto S."/>
            <person name="Peter M."/>
            <person name="Pfister S."/>
            <person name="Riley R."/>
            <person name="Sitrit Y."/>
            <person name="Stielow J.B."/>
            <person name="Szollosi G."/>
            <person name="Zifcakova L."/>
            <person name="Stursova M."/>
            <person name="Spatafora J.W."/>
            <person name="Tedersoo L."/>
            <person name="Vaario L.M."/>
            <person name="Yamada A."/>
            <person name="Yan M."/>
            <person name="Wang P."/>
            <person name="Xu J."/>
            <person name="Bruns T."/>
            <person name="Baldrian P."/>
            <person name="Vilgalys R."/>
            <person name="Dunand C."/>
            <person name="Henrissat B."/>
            <person name="Grigoriev I.V."/>
            <person name="Hibbett D."/>
            <person name="Nagy L.G."/>
            <person name="Martin F.M."/>
        </authorList>
    </citation>
    <scope>NUCLEOTIDE SEQUENCE</scope>
    <source>
        <strain evidence="10">UH-Tt-Lm1</strain>
    </source>
</reference>
<dbReference type="PANTHER" id="PTHR12709:SF5">
    <property type="entry name" value="DNA-DIRECTED RNA POLYMERASE I SUBUNIT RPA43"/>
    <property type="match status" value="1"/>
</dbReference>
<evidence type="ECO:0000313" key="11">
    <source>
        <dbReference type="Proteomes" id="UP000736335"/>
    </source>
</evidence>
<evidence type="ECO:0000256" key="6">
    <source>
        <dbReference type="ARBA" id="ARBA00023242"/>
    </source>
</evidence>
<dbReference type="GO" id="GO:0005736">
    <property type="term" value="C:RNA polymerase I complex"/>
    <property type="evidence" value="ECO:0007669"/>
    <property type="project" value="TreeGrafter"/>
</dbReference>
<keyword evidence="5" id="KW-0804">Transcription</keyword>
<keyword evidence="11" id="KW-1185">Reference proteome</keyword>
<dbReference type="Gene3D" id="2.40.50.1060">
    <property type="match status" value="1"/>
</dbReference>
<dbReference type="Proteomes" id="UP000736335">
    <property type="component" value="Unassembled WGS sequence"/>
</dbReference>
<evidence type="ECO:0000259" key="9">
    <source>
        <dbReference type="Pfam" id="PF17875"/>
    </source>
</evidence>
<evidence type="ECO:0000256" key="7">
    <source>
        <dbReference type="SAM" id="MobiDB-lite"/>
    </source>
</evidence>
<feature type="region of interest" description="Disordered" evidence="7">
    <location>
        <begin position="1"/>
        <end position="63"/>
    </location>
</feature>
<keyword evidence="3" id="KW-0240">DNA-directed RNA polymerase</keyword>
<dbReference type="GO" id="GO:0006362">
    <property type="term" value="P:transcription elongation by RNA polymerase I"/>
    <property type="evidence" value="ECO:0007669"/>
    <property type="project" value="TreeGrafter"/>
</dbReference>
<feature type="compositionally biased region" description="Basic and acidic residues" evidence="7">
    <location>
        <begin position="321"/>
        <end position="344"/>
    </location>
</feature>
<evidence type="ECO:0000256" key="5">
    <source>
        <dbReference type="ARBA" id="ARBA00023163"/>
    </source>
</evidence>
<feature type="domain" description="RNA polymerase Rpb7-like N-terminal" evidence="8">
    <location>
        <begin position="70"/>
        <end position="123"/>
    </location>
</feature>
<dbReference type="Pfam" id="PF03876">
    <property type="entry name" value="SHS2_Rpb7-N"/>
    <property type="match status" value="1"/>
</dbReference>
<dbReference type="InterPro" id="IPR036898">
    <property type="entry name" value="RNA_pol_Rpb7-like_N_sf"/>
</dbReference>
<evidence type="ECO:0000259" key="8">
    <source>
        <dbReference type="Pfam" id="PF03876"/>
    </source>
</evidence>
<name>A0A9P6HW49_9AGAM</name>
<evidence type="ECO:0000256" key="3">
    <source>
        <dbReference type="ARBA" id="ARBA00022478"/>
    </source>
</evidence>
<dbReference type="AlphaFoldDB" id="A0A9P6HW49"/>
<comment type="similarity">
    <text evidence="2">Belongs to the eukaryotic RPA43 RNA polymerase subunit family.</text>
</comment>
<feature type="compositionally biased region" description="Acidic residues" evidence="7">
    <location>
        <begin position="307"/>
        <end position="320"/>
    </location>
</feature>